<evidence type="ECO:0008006" key="5">
    <source>
        <dbReference type="Google" id="ProtNLM"/>
    </source>
</evidence>
<keyword evidence="4" id="KW-1185">Reference proteome</keyword>
<evidence type="ECO:0000313" key="1">
    <source>
        <dbReference type="EMBL" id="KAA5231783.1"/>
    </source>
</evidence>
<accession>A0A7J4YS73</accession>
<proteinExistence type="predicted"/>
<protein>
    <recommendedName>
        <fullName evidence="5">Toll/interleukin-1 receptor domain-containing protein</fullName>
    </recommendedName>
</protein>
<name>A0A7J4YS73_9BACE</name>
<organism evidence="1 3">
    <name type="scientific">Bacteroides finegoldii</name>
    <dbReference type="NCBI Taxonomy" id="338188"/>
    <lineage>
        <taxon>Bacteria</taxon>
        <taxon>Pseudomonadati</taxon>
        <taxon>Bacteroidota</taxon>
        <taxon>Bacteroidia</taxon>
        <taxon>Bacteroidales</taxon>
        <taxon>Bacteroidaceae</taxon>
        <taxon>Bacteroides</taxon>
    </lineage>
</organism>
<gene>
    <name evidence="2" type="ORF">F2Z09_03310</name>
    <name evidence="1" type="ORF">F2Z22_05450</name>
</gene>
<dbReference type="EMBL" id="VWAK01000005">
    <property type="protein sequence ID" value="KAA5231783.1"/>
    <property type="molecule type" value="Genomic_DNA"/>
</dbReference>
<evidence type="ECO:0000313" key="2">
    <source>
        <dbReference type="EMBL" id="KAA5259412.1"/>
    </source>
</evidence>
<dbReference type="Proteomes" id="UP000421791">
    <property type="component" value="Unassembled WGS sequence"/>
</dbReference>
<dbReference type="Proteomes" id="UP000440198">
    <property type="component" value="Unassembled WGS sequence"/>
</dbReference>
<dbReference type="RefSeq" id="WP_132039847.1">
    <property type="nucleotide sequence ID" value="NZ_JADOZO010000262.1"/>
</dbReference>
<evidence type="ECO:0000313" key="3">
    <source>
        <dbReference type="Proteomes" id="UP000421791"/>
    </source>
</evidence>
<evidence type="ECO:0000313" key="4">
    <source>
        <dbReference type="Proteomes" id="UP000440198"/>
    </source>
</evidence>
<dbReference type="EMBL" id="VWAG01000004">
    <property type="protein sequence ID" value="KAA5259412.1"/>
    <property type="molecule type" value="Genomic_DNA"/>
</dbReference>
<sequence length="275" mass="32074">MHRGFELFIDKTAFEKSYYDLAIEAGKKRYDNAKVNIRSTLDSFISKNGKLDGSKMQANWFPQVSADIFISHSHQDEDLAILLSEYFHQTFGLTVFIDSCIWGYANDLLKLIDDEYCLNSSGETYNYTKRNYSTSHIHMMLSTALTMMIDKSECVLFLNTPNSITPNEVITKTKSPWIYSEIAMTSLVRQKPLNEYRVKKITESFSEGGEIRKGLDFEYAINTDHLTSISKDILLRWKKEWDYEGKKYTPDYSKHALDILYSITSKNNRYEYFEK</sequence>
<comment type="caution">
    <text evidence="1">The sequence shown here is derived from an EMBL/GenBank/DDBJ whole genome shotgun (WGS) entry which is preliminary data.</text>
</comment>
<dbReference type="AlphaFoldDB" id="A0A7J4YS73"/>
<reference evidence="3 4" key="1">
    <citation type="journal article" date="2019" name="Nat. Med.">
        <title>A library of human gut bacterial isolates paired with longitudinal multiomics data enables mechanistic microbiome research.</title>
        <authorList>
            <person name="Poyet M."/>
            <person name="Groussin M."/>
            <person name="Gibbons S.M."/>
            <person name="Avila-Pacheco J."/>
            <person name="Jiang X."/>
            <person name="Kearney S.M."/>
            <person name="Perrotta A.R."/>
            <person name="Berdy B."/>
            <person name="Zhao S."/>
            <person name="Lieberman T.D."/>
            <person name="Swanson P.K."/>
            <person name="Smith M."/>
            <person name="Roesemann S."/>
            <person name="Alexander J.E."/>
            <person name="Rich S.A."/>
            <person name="Livny J."/>
            <person name="Vlamakis H."/>
            <person name="Clish C."/>
            <person name="Bullock K."/>
            <person name="Deik A."/>
            <person name="Scott J."/>
            <person name="Pierce K.A."/>
            <person name="Xavier R.J."/>
            <person name="Alm E.J."/>
        </authorList>
    </citation>
    <scope>NUCLEOTIDE SEQUENCE [LARGE SCALE GENOMIC DNA]</scope>
    <source>
        <strain evidence="2 4">BIOML-A2</strain>
        <strain evidence="1 3">BIOML-A6</strain>
    </source>
</reference>